<dbReference type="Gene3D" id="3.20.20.70">
    <property type="entry name" value="Aldolase class I"/>
    <property type="match status" value="1"/>
</dbReference>
<dbReference type="InterPro" id="IPR013785">
    <property type="entry name" value="Aldolase_TIM"/>
</dbReference>
<dbReference type="Pfam" id="PF03537">
    <property type="entry name" value="Glyco_hydro_114"/>
    <property type="match status" value="1"/>
</dbReference>
<dbReference type="PROSITE" id="PS51257">
    <property type="entry name" value="PROKAR_LIPOPROTEIN"/>
    <property type="match status" value="1"/>
</dbReference>
<protein>
    <submittedName>
        <fullName evidence="2">Extracellular protein</fullName>
    </submittedName>
</protein>
<gene>
    <name evidence="2" type="ORF">SAMN02910293_01248</name>
</gene>
<reference evidence="2 3" key="1">
    <citation type="submission" date="2016-10" db="EMBL/GenBank/DDBJ databases">
        <authorList>
            <person name="de Groot N.N."/>
        </authorList>
    </citation>
    <scope>NUCLEOTIDE SEQUENCE [LARGE SCALE GENOMIC DNA]</scope>
    <source>
        <strain evidence="2 3">A-4</strain>
    </source>
</reference>
<dbReference type="STRING" id="439219.SAMN02910293_01248"/>
<dbReference type="PANTHER" id="PTHR35882:SF2">
    <property type="entry name" value="PELA"/>
    <property type="match status" value="1"/>
</dbReference>
<sequence length="271" mass="31007">MIFKKWLLGIIIALACLVPIVSCSSKSTQGYGVFLGINGGQMARLKDYNLIVIDPSEFEAEQIKELQDEGKTVYGYINIGAIENYRPYYDRFKNLSLGLYENWPDEEWLDVSSNQWQDFIVNELGKDYVDKGLDGFFLDNADVYYHYPTDDIFEGLCQILSGLKAYKLPLIINGGDVFVTKCIKQDTASSLFDGVNQEAVFTSIDFEKRSSGIQAEKERDYFQGYLEKVKQADLAVYLLEYGADPTLAREIDEYCQKNGFRWYNADDLELK</sequence>
<dbReference type="InterPro" id="IPR017853">
    <property type="entry name" value="GH"/>
</dbReference>
<feature type="domain" description="Glycoside-hydrolase family GH114 TIM-barrel" evidence="1">
    <location>
        <begin position="47"/>
        <end position="270"/>
    </location>
</feature>
<dbReference type="RefSeq" id="WP_074486060.1">
    <property type="nucleotide sequence ID" value="NZ_FMXP01000015.1"/>
</dbReference>
<dbReference type="EMBL" id="FMXP01000015">
    <property type="protein sequence ID" value="SDB25037.1"/>
    <property type="molecule type" value="Genomic_DNA"/>
</dbReference>
<dbReference type="Proteomes" id="UP000182508">
    <property type="component" value="Unassembled WGS sequence"/>
</dbReference>
<dbReference type="SUPFAM" id="SSF51445">
    <property type="entry name" value="(Trans)glycosidases"/>
    <property type="match status" value="1"/>
</dbReference>
<accession>A0A1G6BWX2</accession>
<dbReference type="InterPro" id="IPR004352">
    <property type="entry name" value="GH114_TIM-barrel"/>
</dbReference>
<dbReference type="AlphaFoldDB" id="A0A1G6BWX2"/>
<keyword evidence="3" id="KW-1185">Reference proteome</keyword>
<evidence type="ECO:0000313" key="2">
    <source>
        <dbReference type="EMBL" id="SDB25037.1"/>
    </source>
</evidence>
<evidence type="ECO:0000313" key="3">
    <source>
        <dbReference type="Proteomes" id="UP000182508"/>
    </source>
</evidence>
<proteinExistence type="predicted"/>
<evidence type="ECO:0000259" key="1">
    <source>
        <dbReference type="Pfam" id="PF03537"/>
    </source>
</evidence>
<dbReference type="PANTHER" id="PTHR35882">
    <property type="entry name" value="PELA"/>
    <property type="match status" value="1"/>
</dbReference>
<dbReference type="eggNOG" id="COG3868">
    <property type="taxonomic scope" value="Bacteria"/>
</dbReference>
<name>A0A1G6BWX2_9STRE</name>
<organism evidence="2 3">
    <name type="scientific">Streptococcus henryi</name>
    <dbReference type="NCBI Taxonomy" id="439219"/>
    <lineage>
        <taxon>Bacteria</taxon>
        <taxon>Bacillati</taxon>
        <taxon>Bacillota</taxon>
        <taxon>Bacilli</taxon>
        <taxon>Lactobacillales</taxon>
        <taxon>Streptococcaceae</taxon>
        <taxon>Streptococcus</taxon>
    </lineage>
</organism>